<feature type="compositionally biased region" description="Gly residues" evidence="2">
    <location>
        <begin position="98"/>
        <end position="107"/>
    </location>
</feature>
<name>A0A427YU56_9TREE</name>
<sequence length="954" mass="105128">MPIAIDMNGVGPSPTSPRMTKAAFFRARSPPVVERQGPGQGQGQGQISPADMLSQRLDMGPRIDPNNGNPGDPSRARASPTGGGFVNGLVPNPIGNARVGGGVGGPNQGYHSDRLGSRGPASATAPQFPSAVNQLQPSPTAYPSGGNPDPRMVNNNVNVHPQMNRRPMNKREGELSAAISLAQKNLPDTPSTGEDTAQFEERLDDDATTAEGSQVGMASGLGIGMGMGMGMTGQSDDMMLALLASQAAVDCERLPIGAWEDVESWKKELSFLSNRLESLVARHQREIKILTAARTLQKLNNQNKRMSKQTMQSLEQSEKRVDAAENEVLVLRDREAGLRRQLMEHWSGVMAWEVRRLERLASEAQARAEQQVSRVEAAEAAEAEWRSRAKKLEEEVGRGRGRVTELEGIVVEMGRRERAMEEEVRELDRARGQLEQEKEGYTVQLRGVERDRASWENERTVFGRERDGWERERRAWASERETHVRDLDRARTEGTGSAQDKAAMERVRVGLGSLLGRTSMVSEAETETAFQEVRALVERREKEVGGLRDEMREVNMGLEEEVRRVSADRDVWKGKAEKADQMHRTEITALEKQTRSLNEQISDLSLRNESLSTSLNAAQSAVTSMNSTSASAKSLQTKVDALTAELDSIAGQFTEVWSLLPPLSRRVEASLANPSDGSTDRSIASPTKPVDFKALEALYAKPNSERFGGIDEMIRRIRGMVDDGKIMVERMVRMEKEKEVHKGNAAKAKKLVEDSRKNLETYQQQVAVLEDRLAKSGSSESHFLEELNSLRSALDAASISKRNLELRAAQQSDTVDRLQKANDTLSARALEIADEAAREKDVLAKKYSVEMDGLRKQVKEVEEGADEERSRGQAQRIQLLDEVSGLGPVRLVRSDSSGTTHRSMATRGRLMVVPRFLSVGIGSEADNAQLNSLQAEVGELRKQLRQVRGGTPGK</sequence>
<protein>
    <recommendedName>
        <fullName evidence="3">Up-regulated during septation protein 1 domain-containing protein</fullName>
    </recommendedName>
</protein>
<feature type="domain" description="Up-regulated during septation protein 1" evidence="3">
    <location>
        <begin position="241"/>
        <end position="352"/>
    </location>
</feature>
<reference evidence="4 5" key="1">
    <citation type="submission" date="2018-11" db="EMBL/GenBank/DDBJ databases">
        <title>Genome sequence of Saitozyma podzolica DSM 27192.</title>
        <authorList>
            <person name="Aliyu H."/>
            <person name="Gorte O."/>
            <person name="Ochsenreither K."/>
        </authorList>
    </citation>
    <scope>NUCLEOTIDE SEQUENCE [LARGE SCALE GENOMIC DNA]</scope>
    <source>
        <strain evidence="4 5">DSM 27192</strain>
    </source>
</reference>
<dbReference type="Gene3D" id="1.10.287.1490">
    <property type="match status" value="1"/>
</dbReference>
<feature type="coiled-coil region" evidence="1">
    <location>
        <begin position="262"/>
        <end position="451"/>
    </location>
</feature>
<evidence type="ECO:0000256" key="1">
    <source>
        <dbReference type="SAM" id="Coils"/>
    </source>
</evidence>
<dbReference type="InterPro" id="IPR029191">
    <property type="entry name" value="Uds1"/>
</dbReference>
<dbReference type="EMBL" id="RSCD01000002">
    <property type="protein sequence ID" value="RSH94674.1"/>
    <property type="molecule type" value="Genomic_DNA"/>
</dbReference>
<dbReference type="AlphaFoldDB" id="A0A427YU56"/>
<keyword evidence="5" id="KW-1185">Reference proteome</keyword>
<evidence type="ECO:0000256" key="2">
    <source>
        <dbReference type="SAM" id="MobiDB-lite"/>
    </source>
</evidence>
<dbReference type="Proteomes" id="UP000279259">
    <property type="component" value="Unassembled WGS sequence"/>
</dbReference>
<accession>A0A427YU56</accession>
<comment type="caution">
    <text evidence="4">The sequence shown here is derived from an EMBL/GenBank/DDBJ whole genome shotgun (WGS) entry which is preliminary data.</text>
</comment>
<evidence type="ECO:0000313" key="5">
    <source>
        <dbReference type="Proteomes" id="UP000279259"/>
    </source>
</evidence>
<feature type="region of interest" description="Disordered" evidence="2">
    <location>
        <begin position="28"/>
        <end position="148"/>
    </location>
</feature>
<gene>
    <name evidence="4" type="ORF">EHS25_004479</name>
</gene>
<feature type="coiled-coil region" evidence="1">
    <location>
        <begin position="923"/>
        <end position="950"/>
    </location>
</feature>
<evidence type="ECO:0000259" key="3">
    <source>
        <dbReference type="Pfam" id="PF15456"/>
    </source>
</evidence>
<dbReference type="Pfam" id="PF15456">
    <property type="entry name" value="Uds1"/>
    <property type="match status" value="1"/>
</dbReference>
<feature type="coiled-coil region" evidence="1">
    <location>
        <begin position="548"/>
        <end position="607"/>
    </location>
</feature>
<feature type="compositionally biased region" description="Polar residues" evidence="2">
    <location>
        <begin position="124"/>
        <end position="141"/>
    </location>
</feature>
<organism evidence="4 5">
    <name type="scientific">Saitozyma podzolica</name>
    <dbReference type="NCBI Taxonomy" id="1890683"/>
    <lineage>
        <taxon>Eukaryota</taxon>
        <taxon>Fungi</taxon>
        <taxon>Dikarya</taxon>
        <taxon>Basidiomycota</taxon>
        <taxon>Agaricomycotina</taxon>
        <taxon>Tremellomycetes</taxon>
        <taxon>Tremellales</taxon>
        <taxon>Trimorphomycetaceae</taxon>
        <taxon>Saitozyma</taxon>
    </lineage>
</organism>
<evidence type="ECO:0000313" key="4">
    <source>
        <dbReference type="EMBL" id="RSH94674.1"/>
    </source>
</evidence>
<proteinExistence type="predicted"/>
<feature type="coiled-coil region" evidence="1">
    <location>
        <begin position="745"/>
        <end position="871"/>
    </location>
</feature>
<keyword evidence="1" id="KW-0175">Coiled coil</keyword>
<dbReference type="OrthoDB" id="5569911at2759"/>